<sequence>MIIFRATLAAVLGALIALGLYLAWFFAITHHDHPWDGETLGFMVLTAFVAALCGLIGGYIGALSAPLTPRGAADAMAALIAIAAVFADRHTPGQHHWAQLIALFVAAPAAYAAGRLRKPLPRPA</sequence>
<dbReference type="STRING" id="401053.AciPR4_3380"/>
<proteinExistence type="predicted"/>
<dbReference type="OrthoDB" id="123051at2"/>
<keyword evidence="1" id="KW-1133">Transmembrane helix</keyword>
<feature type="transmembrane region" description="Helical" evidence="1">
    <location>
        <begin position="96"/>
        <end position="114"/>
    </location>
</feature>
<accession>E8UXB0</accession>
<reference evidence="2 3" key="1">
    <citation type="journal article" date="2012" name="Stand. Genomic Sci.">
        <title>Complete genome sequence of Terriglobus saanensis type strain SP1PR4(T), an Acidobacteria from tundra soil.</title>
        <authorList>
            <person name="Rawat S.R."/>
            <person name="Mannisto M.K."/>
            <person name="Starovoytov V."/>
            <person name="Goodwin L."/>
            <person name="Nolan M."/>
            <person name="Hauser L."/>
            <person name="Land M."/>
            <person name="Davenport K.W."/>
            <person name="Woyke T."/>
            <person name="Haggblom M.M."/>
        </authorList>
    </citation>
    <scope>NUCLEOTIDE SEQUENCE</scope>
    <source>
        <strain evidence="3">ATCC BAA-1853 / DSM 23119 / SP1PR4</strain>
    </source>
</reference>
<dbReference type="AlphaFoldDB" id="E8UXB0"/>
<feature type="transmembrane region" description="Helical" evidence="1">
    <location>
        <begin position="7"/>
        <end position="28"/>
    </location>
</feature>
<feature type="transmembrane region" description="Helical" evidence="1">
    <location>
        <begin position="40"/>
        <end position="60"/>
    </location>
</feature>
<dbReference type="RefSeq" id="WP_013569865.1">
    <property type="nucleotide sequence ID" value="NC_014963.1"/>
</dbReference>
<feature type="transmembrane region" description="Helical" evidence="1">
    <location>
        <begin position="72"/>
        <end position="90"/>
    </location>
</feature>
<protein>
    <submittedName>
        <fullName evidence="2">Uncharacterized protein</fullName>
    </submittedName>
</protein>
<keyword evidence="3" id="KW-1185">Reference proteome</keyword>
<gene>
    <name evidence="2" type="ordered locus">AciPR4_3380</name>
</gene>
<keyword evidence="1" id="KW-0812">Transmembrane</keyword>
<evidence type="ECO:0000256" key="1">
    <source>
        <dbReference type="SAM" id="Phobius"/>
    </source>
</evidence>
<evidence type="ECO:0000313" key="3">
    <source>
        <dbReference type="Proteomes" id="UP000006844"/>
    </source>
</evidence>
<dbReference type="Proteomes" id="UP000006844">
    <property type="component" value="Chromosome"/>
</dbReference>
<name>E8UXB0_TERSS</name>
<organism evidence="2 3">
    <name type="scientific">Terriglobus saanensis (strain ATCC BAA-1853 / DSM 23119 / SP1PR4)</name>
    <dbReference type="NCBI Taxonomy" id="401053"/>
    <lineage>
        <taxon>Bacteria</taxon>
        <taxon>Pseudomonadati</taxon>
        <taxon>Acidobacteriota</taxon>
        <taxon>Terriglobia</taxon>
        <taxon>Terriglobales</taxon>
        <taxon>Acidobacteriaceae</taxon>
        <taxon>Terriglobus</taxon>
    </lineage>
</organism>
<dbReference type="HOGENOM" id="CLU_2002800_0_0_0"/>
<keyword evidence="1" id="KW-0472">Membrane</keyword>
<evidence type="ECO:0000313" key="2">
    <source>
        <dbReference type="EMBL" id="ADV84134.1"/>
    </source>
</evidence>
<dbReference type="KEGG" id="tsa:AciPR4_3380"/>
<dbReference type="EMBL" id="CP002467">
    <property type="protein sequence ID" value="ADV84134.1"/>
    <property type="molecule type" value="Genomic_DNA"/>
</dbReference>